<evidence type="ECO:0000256" key="7">
    <source>
        <dbReference type="SAM" id="MobiDB-lite"/>
    </source>
</evidence>
<evidence type="ECO:0000256" key="6">
    <source>
        <dbReference type="RuleBase" id="RU365057"/>
    </source>
</evidence>
<feature type="region of interest" description="Disordered" evidence="7">
    <location>
        <begin position="522"/>
        <end position="544"/>
    </location>
</feature>
<keyword evidence="5 6" id="KW-0539">Nucleus</keyword>
<evidence type="ECO:0000256" key="3">
    <source>
        <dbReference type="ARBA" id="ARBA00022517"/>
    </source>
</evidence>
<evidence type="ECO:0000256" key="2">
    <source>
        <dbReference type="ARBA" id="ARBA00022448"/>
    </source>
</evidence>
<dbReference type="PANTHER" id="PTHR12730">
    <property type="entry name" value="HSDA/SDA1-RELATED"/>
    <property type="match status" value="1"/>
</dbReference>
<feature type="compositionally biased region" description="Basic and acidic residues" evidence="7">
    <location>
        <begin position="712"/>
        <end position="723"/>
    </location>
</feature>
<dbReference type="InterPro" id="IPR027312">
    <property type="entry name" value="Sda1"/>
</dbReference>
<name>A0A1L0FG31_9ASCO</name>
<evidence type="ECO:0000259" key="8">
    <source>
        <dbReference type="Pfam" id="PF05285"/>
    </source>
</evidence>
<feature type="compositionally biased region" description="Basic and acidic residues" evidence="7">
    <location>
        <begin position="691"/>
        <end position="705"/>
    </location>
</feature>
<dbReference type="PANTHER" id="PTHR12730:SF0">
    <property type="entry name" value="PROTEIN SDA1 HOMOLOG"/>
    <property type="match status" value="1"/>
</dbReference>
<reference evidence="12" key="1">
    <citation type="submission" date="2016-11" db="EMBL/GenBank/DDBJ databases">
        <authorList>
            <person name="Guldener U."/>
        </authorList>
    </citation>
    <scope>NUCLEOTIDE SEQUENCE [LARGE SCALE GENOMIC DNA]</scope>
</reference>
<dbReference type="Proteomes" id="UP000183365">
    <property type="component" value="Unassembled WGS sequence"/>
</dbReference>
<keyword evidence="2 6" id="KW-0813">Transport</keyword>
<dbReference type="Pfam" id="PF08158">
    <property type="entry name" value="SDA1_HEAT"/>
    <property type="match status" value="1"/>
</dbReference>
<keyword evidence="12" id="KW-1185">Reference proteome</keyword>
<feature type="domain" description="SDA1 C-terminal" evidence="10">
    <location>
        <begin position="717"/>
        <end position="764"/>
    </location>
</feature>
<sequence>MSSVASSTSTSRLTSTNIILLQNLIKRDPESYREEFLQQLNHYATIRDIFLLSEQTNTGSSEQQQQLDLLNDDDVPTSTNTNFSTKNIDNQIVTDFAELIGFIASVCQCYPKETENFPLELKTLIIDYYSILNWELKEKIIVSLTMMKNKKFITPELLIGVFFPILLKPVTLADATHSKLIKTICYDNLVQLLRNANNLKGKKKDVKLNKATQALCFNMLENGGKEALWACKLTKELWLRGIWDDSRTVEIMTLACTNSDLKIFLSGVQFFLGADKERDDLTQQLLHEDDDEDEDLATLRHRLQINKKSGKRAKKMSAAVTKYNKKQKKLQSHQMVNYLNFSAIHLLRDPQAFAEKLFTILNQGMLPVSKQRLQLNHKIYLMQLISRMVGSHKLMVFGIYTYFLKYLTPKQQDVTKILASAANSCHDLVPPENIIVMVKKIANEFISEGVSSEVCAVGLNTVREILTRQPLGIEGYLLQDLIEYKDSKNKSVVNAAKGLLSLYREIAPEMLKRKDRGKLASLQLQNDTKEGEGTDGEEFKNIRFGQDTAANAGIDEGFKLLSEWKENEGKAPENEDDQWSVESRSSDEDGDDIEGDWINIESDKEYDVNMDSSDEEKEEKNTKEPEDLTKLLGTKILTPQDFAKMEELKREAGVSKLMGLKKVAPSNDQVIEDTSLFGLKTHYRATKEEKMAKIKEGREGRKEYGSGKGKHKNGEQKSTTNREKSRKKNFVMMIHKRDVKGKQKISMRDKQRLLKAHIEKQKKKGF</sequence>
<evidence type="ECO:0000313" key="12">
    <source>
        <dbReference type="Proteomes" id="UP000183365"/>
    </source>
</evidence>
<evidence type="ECO:0000256" key="1">
    <source>
        <dbReference type="ARBA" id="ARBA00005783"/>
    </source>
</evidence>
<dbReference type="InterPro" id="IPR048292">
    <property type="entry name" value="SDA1_C"/>
</dbReference>
<dbReference type="Pfam" id="PF05285">
    <property type="entry name" value="SDA1_dom"/>
    <property type="match status" value="1"/>
</dbReference>
<feature type="compositionally biased region" description="Basic and acidic residues" evidence="7">
    <location>
        <begin position="618"/>
        <end position="629"/>
    </location>
</feature>
<protein>
    <recommendedName>
        <fullName evidence="6">Protein SDA1</fullName>
    </recommendedName>
</protein>
<organism evidence="11 12">
    <name type="scientific">Hanseniaspora guilliermondii</name>
    <dbReference type="NCBI Taxonomy" id="56406"/>
    <lineage>
        <taxon>Eukaryota</taxon>
        <taxon>Fungi</taxon>
        <taxon>Dikarya</taxon>
        <taxon>Ascomycota</taxon>
        <taxon>Saccharomycotina</taxon>
        <taxon>Saccharomycetes</taxon>
        <taxon>Saccharomycodales</taxon>
        <taxon>Saccharomycodaceae</taxon>
        <taxon>Hanseniaspora</taxon>
    </lineage>
</organism>
<evidence type="ECO:0000313" key="11">
    <source>
        <dbReference type="EMBL" id="SGZ38542.1"/>
    </source>
</evidence>
<feature type="domain" description="SDA1 N-terminal" evidence="9">
    <location>
        <begin position="102"/>
        <end position="488"/>
    </location>
</feature>
<evidence type="ECO:0000259" key="9">
    <source>
        <dbReference type="Pfam" id="PF08158"/>
    </source>
</evidence>
<dbReference type="Pfam" id="PF21638">
    <property type="entry name" value="SDA1_C"/>
    <property type="match status" value="1"/>
</dbReference>
<comment type="subcellular location">
    <subcellularLocation>
        <location evidence="6">Nucleus</location>
        <location evidence="6">Nucleolus</location>
    </subcellularLocation>
</comment>
<dbReference type="GO" id="GO:0000055">
    <property type="term" value="P:ribosomal large subunit export from nucleus"/>
    <property type="evidence" value="ECO:0007669"/>
    <property type="project" value="UniProtKB-UniRule"/>
</dbReference>
<dbReference type="AlphaFoldDB" id="A0A1L0FG31"/>
<evidence type="ECO:0000256" key="4">
    <source>
        <dbReference type="ARBA" id="ARBA00022927"/>
    </source>
</evidence>
<feature type="compositionally biased region" description="Basic and acidic residues" evidence="7">
    <location>
        <begin position="527"/>
        <end position="541"/>
    </location>
</feature>
<dbReference type="InterPro" id="IPR012977">
    <property type="entry name" value="SDA1_N"/>
</dbReference>
<dbReference type="InterPro" id="IPR007949">
    <property type="entry name" value="SDA1_MD"/>
</dbReference>
<feature type="region of interest" description="Disordered" evidence="7">
    <location>
        <begin position="567"/>
        <end position="632"/>
    </location>
</feature>
<evidence type="ECO:0000259" key="10">
    <source>
        <dbReference type="Pfam" id="PF21638"/>
    </source>
</evidence>
<keyword evidence="3 6" id="KW-0690">Ribosome biogenesis</keyword>
<comment type="function">
    <text evidence="6">Required for 60S pre-ribosomal subunits export to the cytoplasm.</text>
</comment>
<dbReference type="EMBL" id="FQNF01000009">
    <property type="protein sequence ID" value="SGZ38542.1"/>
    <property type="molecule type" value="Genomic_DNA"/>
</dbReference>
<feature type="domain" description="SDA1 middle" evidence="8">
    <location>
        <begin position="574"/>
        <end position="697"/>
    </location>
</feature>
<keyword evidence="4 6" id="KW-0653">Protein transport</keyword>
<dbReference type="GO" id="GO:0007089">
    <property type="term" value="P:traversing start control point of mitotic cell cycle"/>
    <property type="evidence" value="ECO:0007669"/>
    <property type="project" value="EnsemblFungi"/>
</dbReference>
<dbReference type="OrthoDB" id="2196187at2759"/>
<proteinExistence type="inferred from homology"/>
<comment type="similarity">
    <text evidence="1 6">Belongs to the SDA1 family.</text>
</comment>
<dbReference type="GO" id="GO:0005730">
    <property type="term" value="C:nucleolus"/>
    <property type="evidence" value="ECO:0007669"/>
    <property type="project" value="UniProtKB-SubCell"/>
</dbReference>
<feature type="region of interest" description="Disordered" evidence="7">
    <location>
        <begin position="691"/>
        <end position="766"/>
    </location>
</feature>
<accession>A0A1L0FG31</accession>
<feature type="compositionally biased region" description="Basic and acidic residues" evidence="7">
    <location>
        <begin position="746"/>
        <end position="759"/>
    </location>
</feature>
<gene>
    <name evidence="11" type="ORF">HGUI_00742</name>
</gene>
<dbReference type="GO" id="GO:0015031">
    <property type="term" value="P:protein transport"/>
    <property type="evidence" value="ECO:0007669"/>
    <property type="project" value="UniProtKB-KW"/>
</dbReference>
<dbReference type="GO" id="GO:0042273">
    <property type="term" value="P:ribosomal large subunit biogenesis"/>
    <property type="evidence" value="ECO:0007669"/>
    <property type="project" value="UniProtKB-UniRule"/>
</dbReference>
<dbReference type="VEuPathDB" id="FungiDB:HGUI_00742"/>
<evidence type="ECO:0000256" key="5">
    <source>
        <dbReference type="ARBA" id="ARBA00023242"/>
    </source>
</evidence>